<name>A0A5M6DNA6_9BACT</name>
<sequence>MRSANKLNMHNNLKKISFITFCSLGVFWSLPLAAQQTGWGEKNKLEDAEIVVEKNRVNELPEATRNFEKLRIPPPEKKPRQVNYRFADYRLTTNNLNLPLRVLTIKQEDLTQVNGNYLKVGLGNYSTAYVKGYFHNKRDNQYAYGADVSHVGSGKGPVDGRNSGATNSEIKFNAESYTRDLTVGGNLYYNHDRYNFYGYHPALEDVDRDTIKQVFNRVGADIFFNNKVSKSELQYQGGIGFKYFTNRYGARESNILTNIGVGYELDETAKIQVDAKASFVGYKDSASVNRGYFRLRPSYESVSDLVSLSLGAVIAYTGDEVNNARKFNFYPSVRVGYEVVDDQFQLFAGVEGDLKRVTLHDLTQENPFLNEDVQVADENKILDFYGGFTGNLGSGLKFTARAGYQSFRNLAFYNASQTDSTKFDLVYDNGTTKVINFLGELSYTYSERFRLGFKTEINKYTPDLLAKPFHRPAFQTNIFGSYNYNDKIYFHTELYYLSRTYGQVFRLDQEGIYRPVLKETDNITDLNLKVDYRISNKFSTFVMGNNLLGNQYQRFVNYPNKGLQLIIGASYIF</sequence>
<dbReference type="AlphaFoldDB" id="A0A5M6DNA6"/>
<evidence type="ECO:0000256" key="3">
    <source>
        <dbReference type="ARBA" id="ARBA00023237"/>
    </source>
</evidence>
<keyword evidence="2" id="KW-0472">Membrane</keyword>
<accession>A0A5M6DNA6</accession>
<keyword evidence="5" id="KW-1185">Reference proteome</keyword>
<reference evidence="4 5" key="1">
    <citation type="submission" date="2019-09" db="EMBL/GenBank/DDBJ databases">
        <title>Genome sequence and assembly of Adhaeribacter sp.</title>
        <authorList>
            <person name="Chhetri G."/>
        </authorList>
    </citation>
    <scope>NUCLEOTIDE SEQUENCE [LARGE SCALE GENOMIC DNA]</scope>
    <source>
        <strain evidence="4 5">DK36</strain>
    </source>
</reference>
<keyword evidence="3" id="KW-0998">Cell outer membrane</keyword>
<evidence type="ECO:0000256" key="2">
    <source>
        <dbReference type="ARBA" id="ARBA00023136"/>
    </source>
</evidence>
<evidence type="ECO:0000256" key="1">
    <source>
        <dbReference type="ARBA" id="ARBA00004442"/>
    </source>
</evidence>
<evidence type="ECO:0000313" key="5">
    <source>
        <dbReference type="Proteomes" id="UP000323426"/>
    </source>
</evidence>
<dbReference type="InterPro" id="IPR036942">
    <property type="entry name" value="Beta-barrel_TonB_sf"/>
</dbReference>
<gene>
    <name evidence="4" type="ORF">F0145_07220</name>
</gene>
<organism evidence="4 5">
    <name type="scientific">Adhaeribacter rhizoryzae</name>
    <dbReference type="NCBI Taxonomy" id="2607907"/>
    <lineage>
        <taxon>Bacteria</taxon>
        <taxon>Pseudomonadati</taxon>
        <taxon>Bacteroidota</taxon>
        <taxon>Cytophagia</taxon>
        <taxon>Cytophagales</taxon>
        <taxon>Hymenobacteraceae</taxon>
        <taxon>Adhaeribacter</taxon>
    </lineage>
</organism>
<comment type="caution">
    <text evidence="4">The sequence shown here is derived from an EMBL/GenBank/DDBJ whole genome shotgun (WGS) entry which is preliminary data.</text>
</comment>
<proteinExistence type="predicted"/>
<evidence type="ECO:0000313" key="4">
    <source>
        <dbReference type="EMBL" id="KAA5547732.1"/>
    </source>
</evidence>
<protein>
    <recommendedName>
        <fullName evidence="6">TonB-dependent receptor</fullName>
    </recommendedName>
</protein>
<dbReference type="SUPFAM" id="SSF56935">
    <property type="entry name" value="Porins"/>
    <property type="match status" value="1"/>
</dbReference>
<dbReference type="Gene3D" id="2.40.170.20">
    <property type="entry name" value="TonB-dependent receptor, beta-barrel domain"/>
    <property type="match status" value="1"/>
</dbReference>
<dbReference type="GO" id="GO:0009279">
    <property type="term" value="C:cell outer membrane"/>
    <property type="evidence" value="ECO:0007669"/>
    <property type="project" value="UniProtKB-SubCell"/>
</dbReference>
<dbReference type="Proteomes" id="UP000323426">
    <property type="component" value="Unassembled WGS sequence"/>
</dbReference>
<comment type="subcellular location">
    <subcellularLocation>
        <location evidence="1">Cell outer membrane</location>
    </subcellularLocation>
</comment>
<dbReference type="RefSeq" id="WP_150087650.1">
    <property type="nucleotide sequence ID" value="NZ_VWSF01000004.1"/>
</dbReference>
<dbReference type="EMBL" id="VWSF01000004">
    <property type="protein sequence ID" value="KAA5547732.1"/>
    <property type="molecule type" value="Genomic_DNA"/>
</dbReference>
<evidence type="ECO:0008006" key="6">
    <source>
        <dbReference type="Google" id="ProtNLM"/>
    </source>
</evidence>